<gene>
    <name evidence="1" type="ORF">GOODEAATRI_033251</name>
</gene>
<accession>A0ABV0MYN6</accession>
<name>A0ABV0MYN6_9TELE</name>
<evidence type="ECO:0000313" key="2">
    <source>
        <dbReference type="Proteomes" id="UP001476798"/>
    </source>
</evidence>
<comment type="caution">
    <text evidence="1">The sequence shown here is derived from an EMBL/GenBank/DDBJ whole genome shotgun (WGS) entry which is preliminary data.</text>
</comment>
<feature type="non-terminal residue" evidence="1">
    <location>
        <position position="67"/>
    </location>
</feature>
<organism evidence="1 2">
    <name type="scientific">Goodea atripinnis</name>
    <dbReference type="NCBI Taxonomy" id="208336"/>
    <lineage>
        <taxon>Eukaryota</taxon>
        <taxon>Metazoa</taxon>
        <taxon>Chordata</taxon>
        <taxon>Craniata</taxon>
        <taxon>Vertebrata</taxon>
        <taxon>Euteleostomi</taxon>
        <taxon>Actinopterygii</taxon>
        <taxon>Neopterygii</taxon>
        <taxon>Teleostei</taxon>
        <taxon>Neoteleostei</taxon>
        <taxon>Acanthomorphata</taxon>
        <taxon>Ovalentaria</taxon>
        <taxon>Atherinomorphae</taxon>
        <taxon>Cyprinodontiformes</taxon>
        <taxon>Goodeidae</taxon>
        <taxon>Goodea</taxon>
    </lineage>
</organism>
<sequence length="67" mass="7198">GQAVGRLTAITSTTAVMVPKKCGSEREVEPVVAGGVNTRSLPKHFLPANPWVRVLSFSRERGGLKRP</sequence>
<dbReference type="Proteomes" id="UP001476798">
    <property type="component" value="Unassembled WGS sequence"/>
</dbReference>
<reference evidence="1 2" key="1">
    <citation type="submission" date="2021-06" db="EMBL/GenBank/DDBJ databases">
        <authorList>
            <person name="Palmer J.M."/>
        </authorList>
    </citation>
    <scope>NUCLEOTIDE SEQUENCE [LARGE SCALE GENOMIC DNA]</scope>
    <source>
        <strain evidence="1 2">GA_2019</strain>
        <tissue evidence="1">Muscle</tissue>
    </source>
</reference>
<dbReference type="EMBL" id="JAHRIO010016738">
    <property type="protein sequence ID" value="MEQ2163724.1"/>
    <property type="molecule type" value="Genomic_DNA"/>
</dbReference>
<proteinExistence type="predicted"/>
<feature type="non-terminal residue" evidence="1">
    <location>
        <position position="1"/>
    </location>
</feature>
<evidence type="ECO:0000313" key="1">
    <source>
        <dbReference type="EMBL" id="MEQ2163724.1"/>
    </source>
</evidence>
<protein>
    <submittedName>
        <fullName evidence="1">Uncharacterized protein</fullName>
    </submittedName>
</protein>
<keyword evidence="2" id="KW-1185">Reference proteome</keyword>